<sequence>MTGLRVSLLGGIALSALVAGTVALYAADCGQRVSQRYQEAPLHVQKAMSLHAQ</sequence>
<dbReference type="Proteomes" id="UP000611500">
    <property type="component" value="Unassembled WGS sequence"/>
</dbReference>
<keyword evidence="2" id="KW-1185">Reference proteome</keyword>
<dbReference type="RefSeq" id="WP_154664336.1">
    <property type="nucleotide sequence ID" value="NZ_BNAP01000003.1"/>
</dbReference>
<accession>A0A8J3H6H9</accession>
<proteinExistence type="predicted"/>
<protein>
    <submittedName>
        <fullName evidence="1">Uncharacterized protein</fullName>
    </submittedName>
</protein>
<gene>
    <name evidence="1" type="ORF">GCM10010961_11690</name>
</gene>
<evidence type="ECO:0000313" key="2">
    <source>
        <dbReference type="Proteomes" id="UP000611500"/>
    </source>
</evidence>
<reference evidence="1" key="1">
    <citation type="journal article" date="2014" name="Int. J. Syst. Evol. Microbiol.">
        <title>Complete genome sequence of Corynebacterium casei LMG S-19264T (=DSM 44701T), isolated from a smear-ripened cheese.</title>
        <authorList>
            <consortium name="US DOE Joint Genome Institute (JGI-PGF)"/>
            <person name="Walter F."/>
            <person name="Albersmeier A."/>
            <person name="Kalinowski J."/>
            <person name="Ruckert C."/>
        </authorList>
    </citation>
    <scope>NUCLEOTIDE SEQUENCE</scope>
    <source>
        <strain evidence="1">CGMCC 1.7081</strain>
    </source>
</reference>
<evidence type="ECO:0000313" key="1">
    <source>
        <dbReference type="EMBL" id="GHG85003.1"/>
    </source>
</evidence>
<organism evidence="1 2">
    <name type="scientific">Pseudodonghicola xiamenensis</name>
    <dbReference type="NCBI Taxonomy" id="337702"/>
    <lineage>
        <taxon>Bacteria</taxon>
        <taxon>Pseudomonadati</taxon>
        <taxon>Pseudomonadota</taxon>
        <taxon>Alphaproteobacteria</taxon>
        <taxon>Rhodobacterales</taxon>
        <taxon>Paracoccaceae</taxon>
        <taxon>Pseudodonghicola</taxon>
    </lineage>
</organism>
<dbReference type="AlphaFoldDB" id="A0A8J3H6H9"/>
<comment type="caution">
    <text evidence="1">The sequence shown here is derived from an EMBL/GenBank/DDBJ whole genome shotgun (WGS) entry which is preliminary data.</text>
</comment>
<name>A0A8J3H6H9_9RHOB</name>
<dbReference type="EMBL" id="BNAP01000003">
    <property type="protein sequence ID" value="GHG85003.1"/>
    <property type="molecule type" value="Genomic_DNA"/>
</dbReference>
<reference evidence="1" key="2">
    <citation type="submission" date="2020-09" db="EMBL/GenBank/DDBJ databases">
        <authorList>
            <person name="Sun Q."/>
            <person name="Zhou Y."/>
        </authorList>
    </citation>
    <scope>NUCLEOTIDE SEQUENCE</scope>
    <source>
        <strain evidence="1">CGMCC 1.7081</strain>
    </source>
</reference>